<dbReference type="SUPFAM" id="SSF53383">
    <property type="entry name" value="PLP-dependent transferases"/>
    <property type="match status" value="1"/>
</dbReference>
<dbReference type="Gene3D" id="3.90.1150.10">
    <property type="entry name" value="Aspartate Aminotransferase, domain 1"/>
    <property type="match status" value="1"/>
</dbReference>
<evidence type="ECO:0000256" key="1">
    <source>
        <dbReference type="ARBA" id="ARBA00001933"/>
    </source>
</evidence>
<feature type="domain" description="Aminotransferase class V" evidence="7">
    <location>
        <begin position="4"/>
        <end position="381"/>
    </location>
</feature>
<evidence type="ECO:0000313" key="8">
    <source>
        <dbReference type="EMBL" id="OLA38083.1"/>
    </source>
</evidence>
<proteinExistence type="inferred from homology"/>
<evidence type="ECO:0000256" key="5">
    <source>
        <dbReference type="ARBA" id="ARBA00050776"/>
    </source>
</evidence>
<evidence type="ECO:0000256" key="6">
    <source>
        <dbReference type="RuleBase" id="RU004504"/>
    </source>
</evidence>
<dbReference type="InterPro" id="IPR020578">
    <property type="entry name" value="Aminotrans_V_PyrdxlP_BS"/>
</dbReference>
<evidence type="ECO:0000259" key="7">
    <source>
        <dbReference type="Pfam" id="PF00266"/>
    </source>
</evidence>
<dbReference type="EC" id="2.8.1.7" evidence="3"/>
<comment type="caution">
    <text evidence="8">The sequence shown here is derived from an EMBL/GenBank/DDBJ whole genome shotgun (WGS) entry which is preliminary data.</text>
</comment>
<dbReference type="STRING" id="626940.BHW43_04335"/>
<dbReference type="InterPro" id="IPR010969">
    <property type="entry name" value="Cys_dSase-rel_unknwn_funct"/>
</dbReference>
<dbReference type="RefSeq" id="WP_303679636.1">
    <property type="nucleotide sequence ID" value="NZ_MNTG01000025.1"/>
</dbReference>
<dbReference type="PROSITE" id="PS00595">
    <property type="entry name" value="AA_TRANSFER_CLASS_5"/>
    <property type="match status" value="1"/>
</dbReference>
<evidence type="ECO:0000256" key="4">
    <source>
        <dbReference type="ARBA" id="ARBA00022898"/>
    </source>
</evidence>
<dbReference type="PANTHER" id="PTHR43586:SF4">
    <property type="entry name" value="ISOPENICILLIN N EPIMERASE"/>
    <property type="match status" value="1"/>
</dbReference>
<gene>
    <name evidence="8" type="ORF">BHW43_04335</name>
</gene>
<evidence type="ECO:0000256" key="3">
    <source>
        <dbReference type="ARBA" id="ARBA00012239"/>
    </source>
</evidence>
<dbReference type="InterPro" id="IPR015422">
    <property type="entry name" value="PyrdxlP-dep_Trfase_small"/>
</dbReference>
<comment type="catalytic activity">
    <reaction evidence="5">
        <text>(sulfur carrier)-H + L-cysteine = (sulfur carrier)-SH + L-alanine</text>
        <dbReference type="Rhea" id="RHEA:43892"/>
        <dbReference type="Rhea" id="RHEA-COMP:14737"/>
        <dbReference type="Rhea" id="RHEA-COMP:14739"/>
        <dbReference type="ChEBI" id="CHEBI:29917"/>
        <dbReference type="ChEBI" id="CHEBI:35235"/>
        <dbReference type="ChEBI" id="CHEBI:57972"/>
        <dbReference type="ChEBI" id="CHEBI:64428"/>
        <dbReference type="EC" id="2.8.1.7"/>
    </reaction>
</comment>
<protein>
    <recommendedName>
        <fullName evidence="3">cysteine desulfurase</fullName>
        <ecNumber evidence="3">2.8.1.7</ecNumber>
    </recommendedName>
</protein>
<dbReference type="PIRSF" id="PIRSF005572">
    <property type="entry name" value="NifS"/>
    <property type="match status" value="1"/>
</dbReference>
<dbReference type="Proteomes" id="UP000186777">
    <property type="component" value="Unassembled WGS sequence"/>
</dbReference>
<sequence length="395" mass="42671">MQQIYLDNASTTFPKPQTVADAVYQYITSAGTNISRGTCATNTEDLVFATREQLCRFFGGEDSKNVVFTKNITESLNIIIKGLLHSGDHVLVSAMEHNAVMRPLQQIGTELTAGNAPTDAITFSRIPCDAEGALCLDALPQLVRPNTKAIIMTHASNVCGTVQPLAAIGSFCQKHNLKFIVDSAQSAGVVPINMQEMHIDALAFTGHKGLLAPQGIGGFVLRESMIDEITPLIVGGTGSLSHTEHTPRFMPDKFEAGTLNLPGIAGLHASLSWLQQQDIDKIRTHELTLTQQFLDGLQQLEAQNLLRIVGKRNCTNRVGVISISTDITDIAELAFILADRYAIATRVGLHCAPNAHKTLGTYPTGTLRFSFGWNNTAEEVNVALQALKEVLANGL</sequence>
<dbReference type="InterPro" id="IPR015424">
    <property type="entry name" value="PyrdxlP-dep_Trfase"/>
</dbReference>
<dbReference type="EMBL" id="MNTG01000025">
    <property type="protein sequence ID" value="OLA38083.1"/>
    <property type="molecule type" value="Genomic_DNA"/>
</dbReference>
<dbReference type="Pfam" id="PF00266">
    <property type="entry name" value="Aminotran_5"/>
    <property type="match status" value="1"/>
</dbReference>
<dbReference type="AlphaFoldDB" id="A0A1Q6R6S6"/>
<comment type="similarity">
    <text evidence="2">Belongs to the class-V pyridoxal-phosphate-dependent aminotransferase family. Csd subfamily.</text>
</comment>
<evidence type="ECO:0000313" key="9">
    <source>
        <dbReference type="Proteomes" id="UP000186777"/>
    </source>
</evidence>
<name>A0A1Q6R6S6_9FIRM</name>
<dbReference type="InterPro" id="IPR016454">
    <property type="entry name" value="Cysteine_dSase"/>
</dbReference>
<organism evidence="8 9">
    <name type="scientific">Phascolarctobacterium succinatutens</name>
    <dbReference type="NCBI Taxonomy" id="626940"/>
    <lineage>
        <taxon>Bacteria</taxon>
        <taxon>Bacillati</taxon>
        <taxon>Bacillota</taxon>
        <taxon>Negativicutes</taxon>
        <taxon>Acidaminococcales</taxon>
        <taxon>Acidaminococcaceae</taxon>
        <taxon>Phascolarctobacterium</taxon>
    </lineage>
</organism>
<reference evidence="8 9" key="1">
    <citation type="journal article" date="2016" name="Nat. Biotechnol.">
        <title>Measurement of bacterial replication rates in microbial communities.</title>
        <authorList>
            <person name="Brown C.T."/>
            <person name="Olm M.R."/>
            <person name="Thomas B.C."/>
            <person name="Banfield J.F."/>
        </authorList>
    </citation>
    <scope>NUCLEOTIDE SEQUENCE [LARGE SCALE GENOMIC DNA]</scope>
    <source>
        <strain evidence="8">46_33</strain>
    </source>
</reference>
<comment type="cofactor">
    <cofactor evidence="1 6">
        <name>pyridoxal 5'-phosphate</name>
        <dbReference type="ChEBI" id="CHEBI:597326"/>
    </cofactor>
</comment>
<evidence type="ECO:0000256" key="2">
    <source>
        <dbReference type="ARBA" id="ARBA00010447"/>
    </source>
</evidence>
<dbReference type="NCBIfam" id="TIGR01977">
    <property type="entry name" value="am_tr_V_EF2568"/>
    <property type="match status" value="1"/>
</dbReference>
<accession>A0A1Q6R6S6</accession>
<dbReference type="Gene3D" id="3.40.640.10">
    <property type="entry name" value="Type I PLP-dependent aspartate aminotransferase-like (Major domain)"/>
    <property type="match status" value="1"/>
</dbReference>
<dbReference type="GO" id="GO:0031071">
    <property type="term" value="F:cysteine desulfurase activity"/>
    <property type="evidence" value="ECO:0007669"/>
    <property type="project" value="UniProtKB-EC"/>
</dbReference>
<keyword evidence="4" id="KW-0663">Pyridoxal phosphate</keyword>
<dbReference type="PANTHER" id="PTHR43586">
    <property type="entry name" value="CYSTEINE DESULFURASE"/>
    <property type="match status" value="1"/>
</dbReference>
<dbReference type="InterPro" id="IPR000192">
    <property type="entry name" value="Aminotrans_V_dom"/>
</dbReference>
<dbReference type="InterPro" id="IPR015421">
    <property type="entry name" value="PyrdxlP-dep_Trfase_major"/>
</dbReference>